<dbReference type="KEGG" id="htq:FRZ44_51730"/>
<gene>
    <name evidence="6" type="ORF">FRZ44_51730</name>
</gene>
<evidence type="ECO:0000313" key="7">
    <source>
        <dbReference type="Proteomes" id="UP000326202"/>
    </source>
</evidence>
<dbReference type="Proteomes" id="UP000326202">
    <property type="component" value="Chromosome"/>
</dbReference>
<keyword evidence="4" id="KW-0804">Transcription</keyword>
<keyword evidence="2" id="KW-0805">Transcription regulation</keyword>
<name>A0A5J6MQM7_9PROT</name>
<dbReference type="Pfam" id="PF03466">
    <property type="entry name" value="LysR_substrate"/>
    <property type="match status" value="1"/>
</dbReference>
<protein>
    <submittedName>
        <fullName evidence="6">LysR family transcriptional regulator</fullName>
    </submittedName>
</protein>
<accession>A0A5J6MQM7</accession>
<dbReference type="GO" id="GO:0003677">
    <property type="term" value="F:DNA binding"/>
    <property type="evidence" value="ECO:0007669"/>
    <property type="project" value="UniProtKB-KW"/>
</dbReference>
<dbReference type="Gene3D" id="3.40.190.10">
    <property type="entry name" value="Periplasmic binding protein-like II"/>
    <property type="match status" value="2"/>
</dbReference>
<organism evidence="6 7">
    <name type="scientific">Hypericibacter terrae</name>
    <dbReference type="NCBI Taxonomy" id="2602015"/>
    <lineage>
        <taxon>Bacteria</taxon>
        <taxon>Pseudomonadati</taxon>
        <taxon>Pseudomonadota</taxon>
        <taxon>Alphaproteobacteria</taxon>
        <taxon>Rhodospirillales</taxon>
        <taxon>Dongiaceae</taxon>
        <taxon>Hypericibacter</taxon>
    </lineage>
</organism>
<keyword evidence="7" id="KW-1185">Reference proteome</keyword>
<evidence type="ECO:0000256" key="2">
    <source>
        <dbReference type="ARBA" id="ARBA00023015"/>
    </source>
</evidence>
<reference evidence="6 7" key="1">
    <citation type="submission" date="2019-08" db="EMBL/GenBank/DDBJ databases">
        <title>Hyperibacter terrae gen. nov., sp. nov. and Hyperibacter viscosus sp. nov., two new members in the family Rhodospirillaceae isolated from the rhizosphere of Hypericum perforatum.</title>
        <authorList>
            <person name="Noviana Z."/>
        </authorList>
    </citation>
    <scope>NUCLEOTIDE SEQUENCE [LARGE SCALE GENOMIC DNA]</scope>
    <source>
        <strain evidence="6 7">R5913</strain>
    </source>
</reference>
<evidence type="ECO:0000256" key="4">
    <source>
        <dbReference type="ARBA" id="ARBA00023163"/>
    </source>
</evidence>
<dbReference type="SUPFAM" id="SSF53850">
    <property type="entry name" value="Periplasmic binding protein-like II"/>
    <property type="match status" value="1"/>
</dbReference>
<proteinExistence type="inferred from homology"/>
<feature type="domain" description="HTH lysR-type" evidence="5">
    <location>
        <begin position="4"/>
        <end position="61"/>
    </location>
</feature>
<dbReference type="AlphaFoldDB" id="A0A5J6MQM7"/>
<dbReference type="OrthoDB" id="7840053at2"/>
<comment type="similarity">
    <text evidence="1">Belongs to the LysR transcriptional regulatory family.</text>
</comment>
<keyword evidence="3" id="KW-0238">DNA-binding</keyword>
<dbReference type="FunFam" id="1.10.10.10:FF:000001">
    <property type="entry name" value="LysR family transcriptional regulator"/>
    <property type="match status" value="1"/>
</dbReference>
<dbReference type="InterPro" id="IPR050950">
    <property type="entry name" value="HTH-type_LysR_regulators"/>
</dbReference>
<dbReference type="EMBL" id="CP042906">
    <property type="protein sequence ID" value="QEX19858.1"/>
    <property type="molecule type" value="Genomic_DNA"/>
</dbReference>
<evidence type="ECO:0000256" key="3">
    <source>
        <dbReference type="ARBA" id="ARBA00023125"/>
    </source>
</evidence>
<evidence type="ECO:0000259" key="5">
    <source>
        <dbReference type="PROSITE" id="PS50931"/>
    </source>
</evidence>
<dbReference type="InterPro" id="IPR000847">
    <property type="entry name" value="LysR_HTH_N"/>
</dbReference>
<dbReference type="InterPro" id="IPR036388">
    <property type="entry name" value="WH-like_DNA-bd_sf"/>
</dbReference>
<dbReference type="PRINTS" id="PR00039">
    <property type="entry name" value="HTHLYSR"/>
</dbReference>
<dbReference type="PANTHER" id="PTHR30419">
    <property type="entry name" value="HTH-TYPE TRANSCRIPTIONAL REGULATOR YBHD"/>
    <property type="match status" value="1"/>
</dbReference>
<dbReference type="PROSITE" id="PS50931">
    <property type="entry name" value="HTH_LYSR"/>
    <property type="match status" value="1"/>
</dbReference>
<dbReference type="RefSeq" id="WP_151179880.1">
    <property type="nucleotide sequence ID" value="NZ_CP042906.1"/>
</dbReference>
<dbReference type="GO" id="GO:0003700">
    <property type="term" value="F:DNA-binding transcription factor activity"/>
    <property type="evidence" value="ECO:0007669"/>
    <property type="project" value="InterPro"/>
</dbReference>
<dbReference type="Gene3D" id="1.10.10.10">
    <property type="entry name" value="Winged helix-like DNA-binding domain superfamily/Winged helix DNA-binding domain"/>
    <property type="match status" value="1"/>
</dbReference>
<evidence type="ECO:0000256" key="1">
    <source>
        <dbReference type="ARBA" id="ARBA00009437"/>
    </source>
</evidence>
<dbReference type="GO" id="GO:0005829">
    <property type="term" value="C:cytosol"/>
    <property type="evidence" value="ECO:0007669"/>
    <property type="project" value="TreeGrafter"/>
</dbReference>
<dbReference type="SUPFAM" id="SSF46785">
    <property type="entry name" value="Winged helix' DNA-binding domain"/>
    <property type="match status" value="1"/>
</dbReference>
<evidence type="ECO:0000313" key="6">
    <source>
        <dbReference type="EMBL" id="QEX19858.1"/>
    </source>
</evidence>
<sequence>MRGLNPDHLHSFAAVIEHGSFSVAAAHLHLTQPAVSLQMKELERRLGVALIERVGRRAAPTAAGTELLVHVRRIDGALADALEAMAGHATTVGGRVRLGTGGTACTYLLPPLLKDLRRRFPALEIVVFTGNTGDHLKALEDNAIDVGLLTLPVPGRGFQVTPVLEDEFVAVFAAGEERIPAAAMPAALAQLPVVLEDPGATSRDIVEAWFLRAGRRVKPVMELGHVEAMKRLVSAGLGCSILPRMAVTADGKRDGLEVRPLVPRLSRRLGVVLRRDKLLQRGLRELVNALLAIDTKPR</sequence>
<dbReference type="InterPro" id="IPR036390">
    <property type="entry name" value="WH_DNA-bd_sf"/>
</dbReference>
<dbReference type="InterPro" id="IPR005119">
    <property type="entry name" value="LysR_subst-bd"/>
</dbReference>
<dbReference type="Pfam" id="PF00126">
    <property type="entry name" value="HTH_1"/>
    <property type="match status" value="1"/>
</dbReference>
<dbReference type="CDD" id="cd05466">
    <property type="entry name" value="PBP2_LTTR_substrate"/>
    <property type="match status" value="1"/>
</dbReference>